<protein>
    <submittedName>
        <fullName evidence="3">Class F sortase</fullName>
    </submittedName>
</protein>
<name>A0ABW7Z6J2_9ACTN</name>
<accession>A0ABW7Z6J2</accession>
<evidence type="ECO:0000256" key="1">
    <source>
        <dbReference type="ARBA" id="ARBA00022801"/>
    </source>
</evidence>
<evidence type="ECO:0000313" key="3">
    <source>
        <dbReference type="EMBL" id="MFI6503114.1"/>
    </source>
</evidence>
<sequence>MSEFELGGLLPKSRALRGAALPALAALLGAAALAGLSWARPGLWARPAPPPSAAPAVSVPAPSVTPSRKVGASPPVRVDIDKAGIHAEVMKLGLNPDRTLEVPPLSKADQAGWFELGAAPGTAGPAVIVGHVDTADGPAVFYRLGDLRPGDLVRVTRADRKVATFRLDAVETVPKDDFPTTRVYGETGFPALRLITCGGGFDRAGGHYTHNTIAYGHLISIS</sequence>
<reference evidence="3 4" key="1">
    <citation type="submission" date="2024-10" db="EMBL/GenBank/DDBJ databases">
        <title>The Natural Products Discovery Center: Release of the First 8490 Sequenced Strains for Exploring Actinobacteria Biosynthetic Diversity.</title>
        <authorList>
            <person name="Kalkreuter E."/>
            <person name="Kautsar S.A."/>
            <person name="Yang D."/>
            <person name="Bader C.D."/>
            <person name="Teijaro C.N."/>
            <person name="Fluegel L."/>
            <person name="Davis C.M."/>
            <person name="Simpson J.R."/>
            <person name="Lauterbach L."/>
            <person name="Steele A.D."/>
            <person name="Gui C."/>
            <person name="Meng S."/>
            <person name="Li G."/>
            <person name="Viehrig K."/>
            <person name="Ye F."/>
            <person name="Su P."/>
            <person name="Kiefer A.F."/>
            <person name="Nichols A."/>
            <person name="Cepeda A.J."/>
            <person name="Yan W."/>
            <person name="Fan B."/>
            <person name="Jiang Y."/>
            <person name="Adhikari A."/>
            <person name="Zheng C.-J."/>
            <person name="Schuster L."/>
            <person name="Cowan T.M."/>
            <person name="Smanski M.J."/>
            <person name="Chevrette M.G."/>
            <person name="De Carvalho L.P.S."/>
            <person name="Shen B."/>
        </authorList>
    </citation>
    <scope>NUCLEOTIDE SEQUENCE [LARGE SCALE GENOMIC DNA]</scope>
    <source>
        <strain evidence="3 4">NPDC050545</strain>
    </source>
</reference>
<keyword evidence="1" id="KW-0378">Hydrolase</keyword>
<evidence type="ECO:0000313" key="4">
    <source>
        <dbReference type="Proteomes" id="UP001612741"/>
    </source>
</evidence>
<dbReference type="NCBIfam" id="NF033748">
    <property type="entry name" value="class_F_sortase"/>
    <property type="match status" value="1"/>
</dbReference>
<evidence type="ECO:0000256" key="2">
    <source>
        <dbReference type="SAM" id="MobiDB-lite"/>
    </source>
</evidence>
<dbReference type="InterPro" id="IPR042001">
    <property type="entry name" value="Sortase_F"/>
</dbReference>
<dbReference type="SUPFAM" id="SSF63817">
    <property type="entry name" value="Sortase"/>
    <property type="match status" value="1"/>
</dbReference>
<gene>
    <name evidence="3" type="ORF">ACIBG2_37430</name>
</gene>
<feature type="region of interest" description="Disordered" evidence="2">
    <location>
        <begin position="47"/>
        <end position="75"/>
    </location>
</feature>
<dbReference type="Proteomes" id="UP001612741">
    <property type="component" value="Unassembled WGS sequence"/>
</dbReference>
<dbReference type="InterPro" id="IPR005754">
    <property type="entry name" value="Sortase"/>
</dbReference>
<proteinExistence type="predicted"/>
<dbReference type="EMBL" id="JBITGY010000011">
    <property type="protein sequence ID" value="MFI6503114.1"/>
    <property type="molecule type" value="Genomic_DNA"/>
</dbReference>
<dbReference type="InterPro" id="IPR023365">
    <property type="entry name" value="Sortase_dom-sf"/>
</dbReference>
<comment type="caution">
    <text evidence="3">The sequence shown here is derived from an EMBL/GenBank/DDBJ whole genome shotgun (WGS) entry which is preliminary data.</text>
</comment>
<keyword evidence="4" id="KW-1185">Reference proteome</keyword>
<dbReference type="CDD" id="cd05829">
    <property type="entry name" value="Sortase_F"/>
    <property type="match status" value="1"/>
</dbReference>
<dbReference type="Gene3D" id="2.40.260.10">
    <property type="entry name" value="Sortase"/>
    <property type="match status" value="1"/>
</dbReference>
<organism evidence="3 4">
    <name type="scientific">Nonomuraea typhae</name>
    <dbReference type="NCBI Taxonomy" id="2603600"/>
    <lineage>
        <taxon>Bacteria</taxon>
        <taxon>Bacillati</taxon>
        <taxon>Actinomycetota</taxon>
        <taxon>Actinomycetes</taxon>
        <taxon>Streptosporangiales</taxon>
        <taxon>Streptosporangiaceae</taxon>
        <taxon>Nonomuraea</taxon>
    </lineage>
</organism>
<feature type="compositionally biased region" description="Low complexity" evidence="2">
    <location>
        <begin position="54"/>
        <end position="67"/>
    </location>
</feature>
<dbReference type="RefSeq" id="WP_397088907.1">
    <property type="nucleotide sequence ID" value="NZ_JBITGY010000011.1"/>
</dbReference>
<dbReference type="Pfam" id="PF04203">
    <property type="entry name" value="Sortase"/>
    <property type="match status" value="1"/>
</dbReference>